<reference evidence="1 2" key="1">
    <citation type="journal article" date="2018" name="bioRxiv">
        <title>Evidence of independent acquisition and adaption of ultra-small bacteria to human hosts across the highly diverse yet reduced genomes of the phylum Saccharibacteria.</title>
        <authorList>
            <person name="McLean J.S."/>
            <person name="Bor B."/>
            <person name="To T.T."/>
            <person name="Liu Q."/>
            <person name="Kearns K.A."/>
            <person name="Solden L.M."/>
            <person name="Wrighton K.C."/>
            <person name="He X."/>
            <person name="Shi W."/>
        </authorList>
    </citation>
    <scope>NUCLEOTIDE SEQUENCE [LARGE SCALE GENOMIC DNA]</scope>
    <source>
        <strain evidence="1 2">TM7_G3_2_Rum_HOT_351B</strain>
    </source>
</reference>
<evidence type="ECO:0000313" key="1">
    <source>
        <dbReference type="EMBL" id="RYC74967.1"/>
    </source>
</evidence>
<dbReference type="EMBL" id="PRLM01000002">
    <property type="protein sequence ID" value="RYC74967.1"/>
    <property type="molecule type" value="Genomic_DNA"/>
</dbReference>
<evidence type="ECO:0000313" key="2">
    <source>
        <dbReference type="Proteomes" id="UP001191019"/>
    </source>
</evidence>
<organism evidence="1 2">
    <name type="scientific">Candidatus Nanosyncoccus alces</name>
    <dbReference type="NCBI Taxonomy" id="2171997"/>
    <lineage>
        <taxon>Bacteria</taxon>
        <taxon>Candidatus Saccharimonadota</taxon>
        <taxon>Candidatus Nanosyncoccalia</taxon>
        <taxon>Candidatus Nanosyncoccales</taxon>
        <taxon>Candidatus Nanosyncoccaceae</taxon>
        <taxon>Candidatus Nanosyncoccus</taxon>
    </lineage>
</organism>
<comment type="caution">
    <text evidence="1">The sequence shown here is derived from an EMBL/GenBank/DDBJ whole genome shotgun (WGS) entry which is preliminary data.</text>
</comment>
<protein>
    <submittedName>
        <fullName evidence="1">Uncharacterized protein</fullName>
    </submittedName>
</protein>
<accession>A0ABY0FM88</accession>
<gene>
    <name evidence="1" type="ORF">G3RUM_00244</name>
</gene>
<keyword evidence="2" id="KW-1185">Reference proteome</keyword>
<proteinExistence type="predicted"/>
<reference evidence="1 2" key="2">
    <citation type="journal article" date="2020" name="Cell Rep.">
        <title>Acquisition and Adaptation of Ultra-small Parasitic Reduced Genome Bacteria to Mammalian Hosts.</title>
        <authorList>
            <person name="McLean J.S."/>
            <person name="Bor B."/>
            <person name="Kerns K.A."/>
            <person name="Liu Q."/>
            <person name="To T.T."/>
            <person name="Solden L."/>
            <person name="Hendrickson E.L."/>
            <person name="Wrighton K."/>
            <person name="Shi W."/>
            <person name="He X."/>
        </authorList>
    </citation>
    <scope>NUCLEOTIDE SEQUENCE [LARGE SCALE GENOMIC DNA]</scope>
    <source>
        <strain evidence="1 2">TM7_G3_2_Rum_HOT_351B</strain>
    </source>
</reference>
<sequence length="81" mass="9654">MVNNFVQVENLCKTTWKSPCKSSAKKCVQLTSFYNTCAKNNLFTTFSHSFHQVFRNYFTPINILSFPLFHTPYYYDYNIFI</sequence>
<dbReference type="Proteomes" id="UP001191019">
    <property type="component" value="Unassembled WGS sequence"/>
</dbReference>
<name>A0ABY0FM88_9BACT</name>